<protein>
    <submittedName>
        <fullName evidence="1">Uncharacterized protein</fullName>
    </submittedName>
</protein>
<dbReference type="Proteomes" id="UP000055045">
    <property type="component" value="Unassembled WGS sequence"/>
</dbReference>
<name>A0A124GPX0_PENFR</name>
<proteinExistence type="predicted"/>
<dbReference type="AlphaFoldDB" id="A0A124GPX0"/>
<reference evidence="1 2" key="1">
    <citation type="submission" date="2015-10" db="EMBL/GenBank/DDBJ databases">
        <title>Genome sequencing of Penicillium freii.</title>
        <authorList>
            <person name="Nguyen H.D."/>
            <person name="Visagie C.M."/>
            <person name="Seifert K.A."/>
        </authorList>
    </citation>
    <scope>NUCLEOTIDE SEQUENCE [LARGE SCALE GENOMIC DNA]</scope>
    <source>
        <strain evidence="1 2">DAOM 242723</strain>
    </source>
</reference>
<comment type="caution">
    <text evidence="1">The sequence shown here is derived from an EMBL/GenBank/DDBJ whole genome shotgun (WGS) entry which is preliminary data.</text>
</comment>
<evidence type="ECO:0000313" key="2">
    <source>
        <dbReference type="Proteomes" id="UP000055045"/>
    </source>
</evidence>
<organism evidence="1 2">
    <name type="scientific">Penicillium freii</name>
    <dbReference type="NCBI Taxonomy" id="48697"/>
    <lineage>
        <taxon>Eukaryota</taxon>
        <taxon>Fungi</taxon>
        <taxon>Dikarya</taxon>
        <taxon>Ascomycota</taxon>
        <taxon>Pezizomycotina</taxon>
        <taxon>Eurotiomycetes</taxon>
        <taxon>Eurotiomycetidae</taxon>
        <taxon>Eurotiales</taxon>
        <taxon>Aspergillaceae</taxon>
        <taxon>Penicillium</taxon>
    </lineage>
</organism>
<dbReference type="STRING" id="48697.A0A124GPX0"/>
<keyword evidence="2" id="KW-1185">Reference proteome</keyword>
<gene>
    <name evidence="1" type="ORF">ACN42_g10922</name>
</gene>
<dbReference type="EMBL" id="LLXE01000511">
    <property type="protein sequence ID" value="KUM56298.1"/>
    <property type="molecule type" value="Genomic_DNA"/>
</dbReference>
<sequence>METMILYQYSRIAPLLSVDRSGDFDRVYVKLQRIADFDSASSMLRAIGRHLHFRDFPQLGVPTSLAPVMPLTNWLPPYLRDAIFSELGANEAADDIASTFEAKASPNQLLHTSQRIGNMPPWPWEALTAR</sequence>
<evidence type="ECO:0000313" key="1">
    <source>
        <dbReference type="EMBL" id="KUM56298.1"/>
    </source>
</evidence>
<accession>A0A124GPX0</accession>